<evidence type="ECO:0000259" key="1">
    <source>
        <dbReference type="Pfam" id="PF00462"/>
    </source>
</evidence>
<evidence type="ECO:0000259" key="2">
    <source>
        <dbReference type="Pfam" id="PF13511"/>
    </source>
</evidence>
<feature type="domain" description="DUF4124" evidence="2">
    <location>
        <begin position="9"/>
        <end position="60"/>
    </location>
</feature>
<proteinExistence type="predicted"/>
<sequence length="150" mass="16203">MGRWIWLGLLCLPLVSQAAEMYRWVSPSGVITYSDSAPPVGAAQPARVYRESEAPSEAAPGAEKPAVVLYAFACGPLCDDAMAWLAERNITYSLKNPQTEAEAATELKKMTGVMEVPVLRVGDKHHKGFEPANWTRLLTGAGYAVRAGKP</sequence>
<dbReference type="Pfam" id="PF00462">
    <property type="entry name" value="Glutaredoxin"/>
    <property type="match status" value="1"/>
</dbReference>
<dbReference type="EMBL" id="SLZY01000005">
    <property type="protein sequence ID" value="TCS72449.1"/>
    <property type="molecule type" value="Genomic_DNA"/>
</dbReference>
<accession>A0A4R3JWC0</accession>
<evidence type="ECO:0000313" key="3">
    <source>
        <dbReference type="EMBL" id="TCS72449.1"/>
    </source>
</evidence>
<comment type="caution">
    <text evidence="3">The sequence shown here is derived from an EMBL/GenBank/DDBJ whole genome shotgun (WGS) entry which is preliminary data.</text>
</comment>
<dbReference type="Gene3D" id="3.40.30.10">
    <property type="entry name" value="Glutaredoxin"/>
    <property type="match status" value="1"/>
</dbReference>
<dbReference type="InterPro" id="IPR025392">
    <property type="entry name" value="DUF4124"/>
</dbReference>
<dbReference type="InterPro" id="IPR036249">
    <property type="entry name" value="Thioredoxin-like_sf"/>
</dbReference>
<feature type="domain" description="Glutaredoxin" evidence="1">
    <location>
        <begin position="76"/>
        <end position="125"/>
    </location>
</feature>
<dbReference type="OrthoDB" id="8794394at2"/>
<dbReference type="SUPFAM" id="SSF52833">
    <property type="entry name" value="Thioredoxin-like"/>
    <property type="match status" value="1"/>
</dbReference>
<dbReference type="AlphaFoldDB" id="A0A4R3JWC0"/>
<name>A0A4R3JWC0_9PROT</name>
<reference evidence="3 4" key="1">
    <citation type="submission" date="2019-03" db="EMBL/GenBank/DDBJ databases">
        <title>Genomic Encyclopedia of Type Strains, Phase IV (KMG-IV): sequencing the most valuable type-strain genomes for metagenomic binning, comparative biology and taxonomic classification.</title>
        <authorList>
            <person name="Goeker M."/>
        </authorList>
    </citation>
    <scope>NUCLEOTIDE SEQUENCE [LARGE SCALE GENOMIC DNA]</scope>
    <source>
        <strain evidence="3 4">DSM 103923</strain>
    </source>
</reference>
<organism evidence="3 4">
    <name type="scientific">Sulfuritortus calidifontis</name>
    <dbReference type="NCBI Taxonomy" id="1914471"/>
    <lineage>
        <taxon>Bacteria</taxon>
        <taxon>Pseudomonadati</taxon>
        <taxon>Pseudomonadota</taxon>
        <taxon>Betaproteobacteria</taxon>
        <taxon>Nitrosomonadales</taxon>
        <taxon>Thiobacillaceae</taxon>
        <taxon>Sulfuritortus</taxon>
    </lineage>
</organism>
<dbReference type="CDD" id="cd02976">
    <property type="entry name" value="NrdH"/>
    <property type="match status" value="1"/>
</dbReference>
<evidence type="ECO:0000313" key="4">
    <source>
        <dbReference type="Proteomes" id="UP000295135"/>
    </source>
</evidence>
<dbReference type="InterPro" id="IPR002109">
    <property type="entry name" value="Glutaredoxin"/>
</dbReference>
<dbReference type="Pfam" id="PF13511">
    <property type="entry name" value="DUF4124"/>
    <property type="match status" value="1"/>
</dbReference>
<dbReference type="Proteomes" id="UP000295135">
    <property type="component" value="Unassembled WGS sequence"/>
</dbReference>
<gene>
    <name evidence="3" type="ORF">EDC61_105104</name>
</gene>
<keyword evidence="4" id="KW-1185">Reference proteome</keyword>
<dbReference type="RefSeq" id="WP_126463509.1">
    <property type="nucleotide sequence ID" value="NZ_AP018721.1"/>
</dbReference>
<protein>
    <submittedName>
        <fullName evidence="3">Glutaredoxin</fullName>
    </submittedName>
</protein>